<dbReference type="PANTHER" id="PTHR38772:SF1">
    <property type="entry name" value="NUCLEOID-ASSOCIATED PROTEIN YEJK"/>
    <property type="match status" value="1"/>
</dbReference>
<dbReference type="PANTHER" id="PTHR38772">
    <property type="match status" value="1"/>
</dbReference>
<comment type="caution">
    <text evidence="4">The sequence shown here is derived from an EMBL/GenBank/DDBJ whole genome shotgun (WGS) entry which is preliminary data.</text>
</comment>
<organism evidence="4 5">
    <name type="scientific">Aromatoleum diolicum</name>
    <dbReference type="NCBI Taxonomy" id="75796"/>
    <lineage>
        <taxon>Bacteria</taxon>
        <taxon>Pseudomonadati</taxon>
        <taxon>Pseudomonadota</taxon>
        <taxon>Betaproteobacteria</taxon>
        <taxon>Rhodocyclales</taxon>
        <taxon>Rhodocyclaceae</taxon>
        <taxon>Aromatoleum</taxon>
    </lineage>
</organism>
<evidence type="ECO:0000313" key="4">
    <source>
        <dbReference type="EMBL" id="NMG73478.1"/>
    </source>
</evidence>
<name>A0ABX1Q534_9RHOO</name>
<evidence type="ECO:0000256" key="2">
    <source>
        <dbReference type="ARBA" id="ARBA00009035"/>
    </source>
</evidence>
<evidence type="ECO:0000256" key="1">
    <source>
        <dbReference type="ARBA" id="ARBA00004496"/>
    </source>
</evidence>
<keyword evidence="5" id="KW-1185">Reference proteome</keyword>
<comment type="similarity">
    <text evidence="2">Belongs to the YejK family.</text>
</comment>
<evidence type="ECO:0000256" key="3">
    <source>
        <dbReference type="ARBA" id="ARBA00022490"/>
    </source>
</evidence>
<accession>A0ABX1Q534</accession>
<evidence type="ECO:0000313" key="5">
    <source>
        <dbReference type="Proteomes" id="UP000648984"/>
    </source>
</evidence>
<dbReference type="Proteomes" id="UP000648984">
    <property type="component" value="Unassembled WGS sequence"/>
</dbReference>
<protein>
    <submittedName>
        <fullName evidence="4">Nucleoid-associated protein</fullName>
    </submittedName>
</protein>
<keyword evidence="3" id="KW-0963">Cytoplasm</keyword>
<reference evidence="4 5" key="1">
    <citation type="submission" date="2019-12" db="EMBL/GenBank/DDBJ databases">
        <title>Comparative genomics gives insights into the taxonomy of the Azoarcus-Aromatoleum group and reveals separate origins of nif in the plant-associated Azoarcus and non-plant-associated Aromatoleum sub-groups.</title>
        <authorList>
            <person name="Lafos M."/>
            <person name="Maluk M."/>
            <person name="Batista M."/>
            <person name="Junghare M."/>
            <person name="Carmona M."/>
            <person name="Faoro H."/>
            <person name="Cruz L.M."/>
            <person name="Battistoni F."/>
            <person name="De Souza E."/>
            <person name="Pedrosa F."/>
            <person name="Chen W.-M."/>
            <person name="Poole P.S."/>
            <person name="Dixon R.A."/>
            <person name="James E.K."/>
        </authorList>
    </citation>
    <scope>NUCLEOTIDE SEQUENCE [LARGE SCALE GENOMIC DNA]</scope>
    <source>
        <strain evidence="4 5">22Lin</strain>
    </source>
</reference>
<dbReference type="Pfam" id="PF04245">
    <property type="entry name" value="NA37"/>
    <property type="match status" value="1"/>
</dbReference>
<dbReference type="EMBL" id="WTVQ01000002">
    <property type="protein sequence ID" value="NMG73478.1"/>
    <property type="molecule type" value="Genomic_DNA"/>
</dbReference>
<dbReference type="InterPro" id="IPR007358">
    <property type="entry name" value="Nucleoid_associated_NdpA"/>
</dbReference>
<comment type="subcellular location">
    <subcellularLocation>
        <location evidence="1">Cytoplasm</location>
    </subcellularLocation>
</comment>
<sequence>MTELQNTISDLVIHRLIQEPQGATSIEVRAGTNPVTESAARLVERLCRHYAARPGKGYGKFEDDEANFPMPGLVRQHVVDQSIDFTTLSQRMMEHLRQRAEGEDLGGGGFVLIARVRELGADCLWVAILTETVGTAIGGRLEIIDSPQLDLAALRVAGRIDLSAWQQGAERYISFLKGRGDVAQYFKLFLGCNDVVIALKETQKLVQTLGHFAETQQLEAPVRDALLERAHVYLDELGETSAPLSLDSIAREVWPSAPERLRETLHDEALELASGFVPDRRALRPLIRFRANAQQWKLEFDRSSLRSGAVHYDKDSETLVLSNIPDHLKRMLLED</sequence>
<proteinExistence type="inferred from homology"/>
<dbReference type="RefSeq" id="WP_169258628.1">
    <property type="nucleotide sequence ID" value="NZ_WTVQ01000002.1"/>
</dbReference>
<gene>
    <name evidence="4" type="ORF">GPA25_01770</name>
</gene>